<feature type="chain" id="PRO_5040864247" description="Carboxypeptidase" evidence="8">
    <location>
        <begin position="16"/>
        <end position="424"/>
    </location>
</feature>
<evidence type="ECO:0000256" key="7">
    <source>
        <dbReference type="RuleBase" id="RU361156"/>
    </source>
</evidence>
<accession>A0A9W7CJ73</accession>
<gene>
    <name evidence="9" type="ORF">TrLO_g11031</name>
</gene>
<dbReference type="InterPro" id="IPR001563">
    <property type="entry name" value="Peptidase_S10"/>
</dbReference>
<evidence type="ECO:0000313" key="9">
    <source>
        <dbReference type="EMBL" id="GMI07146.1"/>
    </source>
</evidence>
<dbReference type="GO" id="GO:0006508">
    <property type="term" value="P:proteolysis"/>
    <property type="evidence" value="ECO:0007669"/>
    <property type="project" value="UniProtKB-KW"/>
</dbReference>
<dbReference type="GO" id="GO:0004185">
    <property type="term" value="F:serine-type carboxypeptidase activity"/>
    <property type="evidence" value="ECO:0007669"/>
    <property type="project" value="UniProtKB-UniRule"/>
</dbReference>
<dbReference type="Pfam" id="PF00450">
    <property type="entry name" value="Peptidase_S10"/>
    <property type="match status" value="1"/>
</dbReference>
<keyword evidence="4 8" id="KW-0732">Signal</keyword>
<evidence type="ECO:0000256" key="4">
    <source>
        <dbReference type="ARBA" id="ARBA00022729"/>
    </source>
</evidence>
<comment type="similarity">
    <text evidence="1 7">Belongs to the peptidase S10 family.</text>
</comment>
<proteinExistence type="inferred from homology"/>
<evidence type="ECO:0000256" key="6">
    <source>
        <dbReference type="ARBA" id="ARBA00023180"/>
    </source>
</evidence>
<dbReference type="PANTHER" id="PTHR11802:SF3">
    <property type="entry name" value="RETINOID-INDUCIBLE SERINE CARBOXYPEPTIDASE"/>
    <property type="match status" value="1"/>
</dbReference>
<dbReference type="SUPFAM" id="SSF53474">
    <property type="entry name" value="alpha/beta-Hydrolases"/>
    <property type="match status" value="1"/>
</dbReference>
<dbReference type="InterPro" id="IPR029058">
    <property type="entry name" value="AB_hydrolase_fold"/>
</dbReference>
<feature type="signal peptide" evidence="8">
    <location>
        <begin position="1"/>
        <end position="15"/>
    </location>
</feature>
<dbReference type="InterPro" id="IPR018202">
    <property type="entry name" value="Ser_caboxypep_ser_AS"/>
</dbReference>
<keyword evidence="6" id="KW-0325">Glycoprotein</keyword>
<evidence type="ECO:0000256" key="1">
    <source>
        <dbReference type="ARBA" id="ARBA00009431"/>
    </source>
</evidence>
<keyword evidence="5 7" id="KW-0378">Hydrolase</keyword>
<organism evidence="9 10">
    <name type="scientific">Triparma laevis f. longispina</name>
    <dbReference type="NCBI Taxonomy" id="1714387"/>
    <lineage>
        <taxon>Eukaryota</taxon>
        <taxon>Sar</taxon>
        <taxon>Stramenopiles</taxon>
        <taxon>Ochrophyta</taxon>
        <taxon>Bolidophyceae</taxon>
        <taxon>Parmales</taxon>
        <taxon>Triparmaceae</taxon>
        <taxon>Triparma</taxon>
    </lineage>
</organism>
<keyword evidence="3 7" id="KW-0645">Protease</keyword>
<evidence type="ECO:0000313" key="10">
    <source>
        <dbReference type="Proteomes" id="UP001165122"/>
    </source>
</evidence>
<comment type="caution">
    <text evidence="9">The sequence shown here is derived from an EMBL/GenBank/DDBJ whole genome shotgun (WGS) entry which is preliminary data.</text>
</comment>
<dbReference type="PANTHER" id="PTHR11802">
    <property type="entry name" value="SERINE PROTEASE FAMILY S10 SERINE CARBOXYPEPTIDASE"/>
    <property type="match status" value="1"/>
</dbReference>
<evidence type="ECO:0000256" key="3">
    <source>
        <dbReference type="ARBA" id="ARBA00022670"/>
    </source>
</evidence>
<dbReference type="OrthoDB" id="192887at2759"/>
<sequence length="424" mass="45805">MRLTIIVSLLTSVTALESQLTGFLHPKNTTTSGLFYWLHPAVHEASDPATTPLVVWLQGGPGASSLLGALFENGPFNLVEGGPLVQNETANPHAWNDKANLVFIDQPFGTGYSYGLEDDLVTSMEEMAKLLNLALVELAETHPEYAGGIDRPLWLTGESYAGKYVPFLATEIMAQNDELSKRLQLGGLCIGDGWTEPATIVSTYPAFAYSHGLVDDMQRQAMEANVTLFNKAMDAGDYETATDIEHGIEHFVSDVAGTNAYDVRRFGDYDFSAAAAWLARNDVSKALGVEGLPTWNLASDKVSAALHADVVLPASQLVAPLLKDHGLRVLFYNGMFDLDCNIMGTLEWMHAAVPELAAAERKTWFAQTESPEGAPAGYAKTVGSFTQLTLTGAGHMVPMDVPAVALAMINKVMEGSEFGREEEE</sequence>
<dbReference type="PROSITE" id="PS00131">
    <property type="entry name" value="CARBOXYPEPT_SER_SER"/>
    <property type="match status" value="1"/>
</dbReference>
<keyword evidence="10" id="KW-1185">Reference proteome</keyword>
<name>A0A9W7CJ73_9STRA</name>
<dbReference type="EMBL" id="BRXW01000109">
    <property type="protein sequence ID" value="GMI07146.1"/>
    <property type="molecule type" value="Genomic_DNA"/>
</dbReference>
<evidence type="ECO:0000256" key="2">
    <source>
        <dbReference type="ARBA" id="ARBA00022645"/>
    </source>
</evidence>
<dbReference type="EC" id="3.4.16.-" evidence="7"/>
<evidence type="ECO:0000256" key="8">
    <source>
        <dbReference type="SAM" id="SignalP"/>
    </source>
</evidence>
<dbReference type="PRINTS" id="PR00724">
    <property type="entry name" value="CRBOXYPTASEC"/>
</dbReference>
<dbReference type="Proteomes" id="UP001165122">
    <property type="component" value="Unassembled WGS sequence"/>
</dbReference>
<evidence type="ECO:0000256" key="5">
    <source>
        <dbReference type="ARBA" id="ARBA00022801"/>
    </source>
</evidence>
<reference evidence="10" key="1">
    <citation type="journal article" date="2023" name="Commun. Biol.">
        <title>Genome analysis of Parmales, the sister group of diatoms, reveals the evolutionary specialization of diatoms from phago-mixotrophs to photoautotrophs.</title>
        <authorList>
            <person name="Ban H."/>
            <person name="Sato S."/>
            <person name="Yoshikawa S."/>
            <person name="Yamada K."/>
            <person name="Nakamura Y."/>
            <person name="Ichinomiya M."/>
            <person name="Sato N."/>
            <person name="Blanc-Mathieu R."/>
            <person name="Endo H."/>
            <person name="Kuwata A."/>
            <person name="Ogata H."/>
        </authorList>
    </citation>
    <scope>NUCLEOTIDE SEQUENCE [LARGE SCALE GENOMIC DNA]</scope>
    <source>
        <strain evidence="10">NIES 3700</strain>
    </source>
</reference>
<dbReference type="AlphaFoldDB" id="A0A9W7CJ73"/>
<dbReference type="Gene3D" id="3.40.50.1820">
    <property type="entry name" value="alpha/beta hydrolase"/>
    <property type="match status" value="1"/>
</dbReference>
<keyword evidence="2 7" id="KW-0121">Carboxypeptidase</keyword>
<protein>
    <recommendedName>
        <fullName evidence="7">Carboxypeptidase</fullName>
        <ecNumber evidence="7">3.4.16.-</ecNumber>
    </recommendedName>
</protein>